<evidence type="ECO:0000313" key="1">
    <source>
        <dbReference type="EMBL" id="RKD31182.1"/>
    </source>
</evidence>
<accession>A0A419T142</accession>
<protein>
    <recommendedName>
        <fullName evidence="3">DUF5320 domain-containing protein</fullName>
    </recommendedName>
</protein>
<keyword evidence="2" id="KW-1185">Reference proteome</keyword>
<name>A0A419T142_9FIRM</name>
<dbReference type="Pfam" id="PF17253">
    <property type="entry name" value="DUF5320"/>
    <property type="match status" value="1"/>
</dbReference>
<dbReference type="RefSeq" id="WP_120169538.1">
    <property type="nucleotide sequence ID" value="NZ_MCIB01000023.1"/>
</dbReference>
<comment type="caution">
    <text evidence="1">The sequence shown here is derived from an EMBL/GenBank/DDBJ whole genome shotgun (WGS) entry which is preliminary data.</text>
</comment>
<gene>
    <name evidence="1" type="ORF">BET03_03380</name>
</gene>
<dbReference type="Proteomes" id="UP000284177">
    <property type="component" value="Unassembled WGS sequence"/>
</dbReference>
<proteinExistence type="predicted"/>
<reference evidence="1 2" key="1">
    <citation type="submission" date="2016-08" db="EMBL/GenBank/DDBJ databases">
        <title>Novel Firmicutes and Novel Genomes.</title>
        <authorList>
            <person name="Poppleton D.I."/>
            <person name="Gribaldo S."/>
        </authorList>
    </citation>
    <scope>NUCLEOTIDE SEQUENCE [LARGE SCALE GENOMIC DNA]</scope>
    <source>
        <strain evidence="1 2">CTT3</strain>
    </source>
</reference>
<evidence type="ECO:0008006" key="3">
    <source>
        <dbReference type="Google" id="ProtNLM"/>
    </source>
</evidence>
<evidence type="ECO:0000313" key="2">
    <source>
        <dbReference type="Proteomes" id="UP000284177"/>
    </source>
</evidence>
<dbReference type="InterPro" id="IPR035205">
    <property type="entry name" value="DUF5320"/>
</dbReference>
<dbReference type="AlphaFoldDB" id="A0A419T142"/>
<sequence length="65" mass="7284">MPRGDRTGPYGEGPVTGRGMGYCRGFGRGYIGRGFRRGCSKRFAAYNAHHNAPIIKKSNNYRKNF</sequence>
<organism evidence="1 2">
    <name type="scientific">Thermohalobacter berrensis</name>
    <dbReference type="NCBI Taxonomy" id="99594"/>
    <lineage>
        <taxon>Bacteria</taxon>
        <taxon>Bacillati</taxon>
        <taxon>Bacillota</taxon>
        <taxon>Tissierellia</taxon>
        <taxon>Tissierellales</taxon>
        <taxon>Thermohalobacteraceae</taxon>
        <taxon>Thermohalobacter</taxon>
    </lineage>
</organism>
<dbReference type="EMBL" id="MCIB01000023">
    <property type="protein sequence ID" value="RKD31182.1"/>
    <property type="molecule type" value="Genomic_DNA"/>
</dbReference>